<dbReference type="EMBL" id="SEKV01000187">
    <property type="protein sequence ID" value="TFY61929.1"/>
    <property type="molecule type" value="Genomic_DNA"/>
</dbReference>
<proteinExistence type="predicted"/>
<organism evidence="2 3">
    <name type="scientific">Rhodofomes roseus</name>
    <dbReference type="NCBI Taxonomy" id="34475"/>
    <lineage>
        <taxon>Eukaryota</taxon>
        <taxon>Fungi</taxon>
        <taxon>Dikarya</taxon>
        <taxon>Basidiomycota</taxon>
        <taxon>Agaricomycotina</taxon>
        <taxon>Agaricomycetes</taxon>
        <taxon>Polyporales</taxon>
        <taxon>Rhodofomes</taxon>
    </lineage>
</organism>
<evidence type="ECO:0000256" key="1">
    <source>
        <dbReference type="SAM" id="MobiDB-lite"/>
    </source>
</evidence>
<evidence type="ECO:0000313" key="2">
    <source>
        <dbReference type="EMBL" id="TFY61929.1"/>
    </source>
</evidence>
<feature type="region of interest" description="Disordered" evidence="1">
    <location>
        <begin position="421"/>
        <end position="456"/>
    </location>
</feature>
<accession>A0A4Y9YLT1</accession>
<dbReference type="InterPro" id="IPR032675">
    <property type="entry name" value="LRR_dom_sf"/>
</dbReference>
<sequence>MASTICMTWNALPVEMKLSVVDLLDFHNVKSLSLVNREAYSYTVPSIFRHVKIPDYGALHTYLSSVPKSHNQYIRRLHVCTTNTVGQMAAPSPSVDGRPVTDALAELLAHCSQVEQLTLDLAASLHRSIIPVFRHLRSLTSLTINHCGDEERTPLSERLVVAIAASVPSLSQLSLDRITRSALHAPELVGVYPFVPLVTGDEDITDHPLLGSELRLPSLLRLPTLKRLRIRDTHLGDPQWSSAPVACALEVLDLGSCYHASPDFNRECTERIMGNVGHTVGEFALNTALTPQTFQYAQHAETPLKRLRKIHLTPLFPVENVVDTLSTLSDSPVEQLSVQCYEDDVLDICSALSDFLSLRAERGEQAFYKHLTEITVKTVSDLADGLYGPFALDTKSSAALPQECAKAVRELQDFLRDLRSAGEDRVTSGPAQSTSAADVDIEKPSPPQGDQTPTEA</sequence>
<protein>
    <recommendedName>
        <fullName evidence="4">F-box domain-containing protein</fullName>
    </recommendedName>
</protein>
<name>A0A4Y9YLT1_9APHY</name>
<dbReference type="Proteomes" id="UP000298390">
    <property type="component" value="Unassembled WGS sequence"/>
</dbReference>
<dbReference type="AlphaFoldDB" id="A0A4Y9YLT1"/>
<evidence type="ECO:0000313" key="3">
    <source>
        <dbReference type="Proteomes" id="UP000298390"/>
    </source>
</evidence>
<gene>
    <name evidence="2" type="ORF">EVJ58_g4193</name>
</gene>
<comment type="caution">
    <text evidence="2">The sequence shown here is derived from an EMBL/GenBank/DDBJ whole genome shotgun (WGS) entry which is preliminary data.</text>
</comment>
<dbReference type="SUPFAM" id="SSF52047">
    <property type="entry name" value="RNI-like"/>
    <property type="match status" value="1"/>
</dbReference>
<dbReference type="Gene3D" id="3.80.10.10">
    <property type="entry name" value="Ribonuclease Inhibitor"/>
    <property type="match status" value="1"/>
</dbReference>
<reference evidence="2 3" key="1">
    <citation type="submission" date="2019-01" db="EMBL/GenBank/DDBJ databases">
        <title>Genome sequencing of the rare red list fungi Fomitopsis rosea.</title>
        <authorList>
            <person name="Buettner E."/>
            <person name="Kellner H."/>
        </authorList>
    </citation>
    <scope>NUCLEOTIDE SEQUENCE [LARGE SCALE GENOMIC DNA]</scope>
    <source>
        <strain evidence="2 3">DSM 105464</strain>
    </source>
</reference>
<evidence type="ECO:0008006" key="4">
    <source>
        <dbReference type="Google" id="ProtNLM"/>
    </source>
</evidence>